<comment type="caution">
    <text evidence="1">The sequence shown here is derived from an EMBL/GenBank/DDBJ whole genome shotgun (WGS) entry which is preliminary data.</text>
</comment>
<evidence type="ECO:0000313" key="2">
    <source>
        <dbReference type="Proteomes" id="UP000753724"/>
    </source>
</evidence>
<proteinExistence type="predicted"/>
<dbReference type="Pfam" id="PF20333">
    <property type="entry name" value="DUF6628"/>
    <property type="match status" value="1"/>
</dbReference>
<dbReference type="EMBL" id="JAAAPO010000001">
    <property type="protein sequence ID" value="NBC35167.1"/>
    <property type="molecule type" value="Genomic_DNA"/>
</dbReference>
<dbReference type="Proteomes" id="UP000753724">
    <property type="component" value="Unassembled WGS sequence"/>
</dbReference>
<keyword evidence="2" id="KW-1185">Reference proteome</keyword>
<evidence type="ECO:0000313" key="1">
    <source>
        <dbReference type="EMBL" id="NBC35167.1"/>
    </source>
</evidence>
<protein>
    <submittedName>
        <fullName evidence="1">Uncharacterized protein</fullName>
    </submittedName>
</protein>
<reference evidence="2" key="1">
    <citation type="submission" date="2020-01" db="EMBL/GenBank/DDBJ databases">
        <title>Sphingomonas sp. strain CSW-10.</title>
        <authorList>
            <person name="Chen W.-M."/>
        </authorList>
    </citation>
    <scope>NUCLEOTIDE SEQUENCE [LARGE SCALE GENOMIC DNA]</scope>
    <source>
        <strain evidence="2">FSY-8</strain>
    </source>
</reference>
<organism evidence="1 2">
    <name type="scientific">Novosphingobium ovatum</name>
    <dbReference type="NCBI Taxonomy" id="1908523"/>
    <lineage>
        <taxon>Bacteria</taxon>
        <taxon>Pseudomonadati</taxon>
        <taxon>Pseudomonadota</taxon>
        <taxon>Alphaproteobacteria</taxon>
        <taxon>Sphingomonadales</taxon>
        <taxon>Sphingomonadaceae</taxon>
        <taxon>Novosphingobium</taxon>
    </lineage>
</organism>
<gene>
    <name evidence="1" type="ORF">GTZ99_01180</name>
</gene>
<sequence length="145" mass="15403">MTTPNTNPLTRILPHEAPPCDATRRLLIAARRMAIHGVYDAQAAMLLFCCHGLQFRRSLVLLRALMLDVSAAARAPIQIAPCCVGRMTAHEHALITAIATAGRDTPRAMEALDRLTGGGDSGGLLATTMVLADALRQAGHPAMVD</sequence>
<dbReference type="InterPro" id="IPR046736">
    <property type="entry name" value="DUF6628"/>
</dbReference>
<name>A0ABW9X9G7_9SPHN</name>
<accession>A0ABW9X9G7</accession>
<dbReference type="RefSeq" id="WP_161716453.1">
    <property type="nucleotide sequence ID" value="NZ_JAAAPO010000001.1"/>
</dbReference>